<accession>A0ABS6AMB5</accession>
<dbReference type="InterPro" id="IPR002712">
    <property type="entry name" value="CcdB"/>
</dbReference>
<evidence type="ECO:0000313" key="2">
    <source>
        <dbReference type="Proteomes" id="UP001166191"/>
    </source>
</evidence>
<dbReference type="Pfam" id="PF01845">
    <property type="entry name" value="CcdB"/>
    <property type="match status" value="1"/>
</dbReference>
<sequence>MARFDVYPRPGGAPGYVLDVQADVLNGLNTRIVVPLLPVAEAPTPAKQLNPVFEIGMEPHVMVTQFLAAIPRALLRTPVTTLEDHDSEIMAALDLVLVGF</sequence>
<organism evidence="1 2">
    <name type="scientific">Paracoccus marinaquae</name>
    <dbReference type="NCBI Taxonomy" id="2841926"/>
    <lineage>
        <taxon>Bacteria</taxon>
        <taxon>Pseudomonadati</taxon>
        <taxon>Pseudomonadota</taxon>
        <taxon>Alphaproteobacteria</taxon>
        <taxon>Rhodobacterales</taxon>
        <taxon>Paracoccaceae</taxon>
        <taxon>Paracoccus</taxon>
    </lineage>
</organism>
<gene>
    <name evidence="1" type="ORF">KNW02_16660</name>
</gene>
<name>A0ABS6AMB5_9RHOB</name>
<reference evidence="1" key="1">
    <citation type="submission" date="2021-06" db="EMBL/GenBank/DDBJ databases">
        <title>Paracoccus bacterium XHP0099 sp. nov., isolated from the surface waters of the Yellow Sea.</title>
        <authorList>
            <person name="Xue H."/>
            <person name="Zhang D."/>
        </authorList>
    </citation>
    <scope>NUCLEOTIDE SEQUENCE</scope>
    <source>
        <strain evidence="1">XHP0099</strain>
    </source>
</reference>
<keyword evidence="2" id="KW-1185">Reference proteome</keyword>
<proteinExistence type="predicted"/>
<protein>
    <submittedName>
        <fullName evidence="1">CcdB family protein</fullName>
    </submittedName>
</protein>
<dbReference type="RefSeq" id="WP_216034364.1">
    <property type="nucleotide sequence ID" value="NZ_JAHKNG010000039.1"/>
</dbReference>
<comment type="caution">
    <text evidence="1">The sequence shown here is derived from an EMBL/GenBank/DDBJ whole genome shotgun (WGS) entry which is preliminary data.</text>
</comment>
<evidence type="ECO:0000313" key="1">
    <source>
        <dbReference type="EMBL" id="MBU3031742.1"/>
    </source>
</evidence>
<dbReference type="EMBL" id="JAHKNG010000039">
    <property type="protein sequence ID" value="MBU3031742.1"/>
    <property type="molecule type" value="Genomic_DNA"/>
</dbReference>
<dbReference type="Proteomes" id="UP001166191">
    <property type="component" value="Unassembled WGS sequence"/>
</dbReference>